<gene>
    <name evidence="2" type="ORF">PsYK624_138240</name>
</gene>
<sequence length="841" mass="97205">MFSPEQNSLLQTCHPVLDFDATLEKQDRTYYVGLHTKERHLPENAVTNDIPTHPEELTRLHCLDDQTYYLAFVPTIYEPIFASREHTYHSLPIISAEISKRTWYFLEPTIANNWQQLEVAIDDLIAEITRNCHIPLPLNHDPTKDIRPSRYQFLTGFNTAYYARKTAYKAMTAFTARLAMLSYVYFHASFNGYDPFENLSSCATFTAAFIADIKGSWVCGSKVHRVGVLIDSRARSTTTADMQWRTAIWPFLVLDNLPIWISYGQLPFVVPEPFSRHFQPPPELLDRPPQVAAVPTAQRDHPSVYAWLSTRHEQAQRYLETESSQKREARLQREKSQAKQPIPGRRSAKVYEWDYDDVTDVWTREGISNTDYQRIENVWEQTKPAMRAYNSIRHEYDVYYGLMPIVLPEDPYQEFDDDDDDDDDLSYLLERRQEERAQLAGQQEGASPNAPAEDAEPLDNYSDDDYSDDDFKLGDIHYLYAVADRYGIQLPNNIHETPKIVDFTSYEQRAYQILRFPIDVPSDHYRVAVSQVTSFVDAVAGSIPPSNDVAGFTPDLSGTPWCATPLRIENWDPDLLRLGCRMDAHNDEQPYILHHVNVPASEEPWRLVVFSNTDAMHAIRYAMRNDLKAPQDLAFSLLYWGMSFRTIAPLDGPMPQPIPRQRVGLGHKKPKYRYTVDDYREYEQRRDAILRTSQAREVRMLGGVLARLASDHVTINDVLRGPTMSRSTHIFTTINGTDYVDNALGWHEIDILCGVSRTWTHYSDASNVKNVSWWPLPSQWKRSGQDVGYWSSENEIWYQRRLARILAGEEQPKTNREWKRALKLQSLTPTVENNITKLLTL</sequence>
<dbReference type="Proteomes" id="UP000703269">
    <property type="component" value="Unassembled WGS sequence"/>
</dbReference>
<proteinExistence type="predicted"/>
<evidence type="ECO:0000256" key="1">
    <source>
        <dbReference type="SAM" id="MobiDB-lite"/>
    </source>
</evidence>
<feature type="compositionally biased region" description="Acidic residues" evidence="1">
    <location>
        <begin position="453"/>
        <end position="466"/>
    </location>
</feature>
<evidence type="ECO:0000313" key="3">
    <source>
        <dbReference type="Proteomes" id="UP000703269"/>
    </source>
</evidence>
<reference evidence="2 3" key="1">
    <citation type="submission" date="2021-08" db="EMBL/GenBank/DDBJ databases">
        <title>Draft Genome Sequence of Phanerochaete sordida strain YK-624.</title>
        <authorList>
            <person name="Mori T."/>
            <person name="Dohra H."/>
            <person name="Suzuki T."/>
            <person name="Kawagishi H."/>
            <person name="Hirai H."/>
        </authorList>
    </citation>
    <scope>NUCLEOTIDE SEQUENCE [LARGE SCALE GENOMIC DNA]</scope>
    <source>
        <strain evidence="2 3">YK-624</strain>
    </source>
</reference>
<organism evidence="2 3">
    <name type="scientific">Phanerochaete sordida</name>
    <dbReference type="NCBI Taxonomy" id="48140"/>
    <lineage>
        <taxon>Eukaryota</taxon>
        <taxon>Fungi</taxon>
        <taxon>Dikarya</taxon>
        <taxon>Basidiomycota</taxon>
        <taxon>Agaricomycotina</taxon>
        <taxon>Agaricomycetes</taxon>
        <taxon>Polyporales</taxon>
        <taxon>Phanerochaetaceae</taxon>
        <taxon>Phanerochaete</taxon>
    </lineage>
</organism>
<feature type="region of interest" description="Disordered" evidence="1">
    <location>
        <begin position="436"/>
        <end position="466"/>
    </location>
</feature>
<dbReference type="AlphaFoldDB" id="A0A9P3LJQ0"/>
<keyword evidence="3" id="KW-1185">Reference proteome</keyword>
<protein>
    <submittedName>
        <fullName evidence="2">Uncharacterized protein</fullName>
    </submittedName>
</protein>
<feature type="compositionally biased region" description="Basic and acidic residues" evidence="1">
    <location>
        <begin position="319"/>
        <end position="337"/>
    </location>
</feature>
<accession>A0A9P3LJQ0</accession>
<comment type="caution">
    <text evidence="2">The sequence shown here is derived from an EMBL/GenBank/DDBJ whole genome shotgun (WGS) entry which is preliminary data.</text>
</comment>
<feature type="region of interest" description="Disordered" evidence="1">
    <location>
        <begin position="319"/>
        <end position="343"/>
    </location>
</feature>
<evidence type="ECO:0000313" key="2">
    <source>
        <dbReference type="EMBL" id="GJE97603.1"/>
    </source>
</evidence>
<dbReference type="OrthoDB" id="2746967at2759"/>
<dbReference type="EMBL" id="BPQB01000074">
    <property type="protein sequence ID" value="GJE97603.1"/>
    <property type="molecule type" value="Genomic_DNA"/>
</dbReference>
<name>A0A9P3LJQ0_9APHY</name>